<dbReference type="AlphaFoldDB" id="A0A2I0UDW2"/>
<evidence type="ECO:0000313" key="2">
    <source>
        <dbReference type="Proteomes" id="UP000233556"/>
    </source>
</evidence>
<sequence length="142" mass="16200">MSQQCASMTRKVNSILSCFTTSVANRSREVILQLYSVLEFTIGLWIQEKSLLKERQGEKGGFFGIALQSVERGKQAKMMEKWKRSQGMEVWLTIGISTPRAGKLMMQSMDVNTVHLCLHVRDERSSLLDKPTQDKPKPDYSE</sequence>
<gene>
    <name evidence="1" type="ORF">llap_5445</name>
</gene>
<dbReference type="EMBL" id="KZ505840">
    <property type="protein sequence ID" value="PKU44252.1"/>
    <property type="molecule type" value="Genomic_DNA"/>
</dbReference>
<evidence type="ECO:0000313" key="1">
    <source>
        <dbReference type="EMBL" id="PKU44252.1"/>
    </source>
</evidence>
<accession>A0A2I0UDW2</accession>
<proteinExistence type="predicted"/>
<organism evidence="1 2">
    <name type="scientific">Limosa lapponica baueri</name>
    <dbReference type="NCBI Taxonomy" id="1758121"/>
    <lineage>
        <taxon>Eukaryota</taxon>
        <taxon>Metazoa</taxon>
        <taxon>Chordata</taxon>
        <taxon>Craniata</taxon>
        <taxon>Vertebrata</taxon>
        <taxon>Euteleostomi</taxon>
        <taxon>Archelosauria</taxon>
        <taxon>Archosauria</taxon>
        <taxon>Dinosauria</taxon>
        <taxon>Saurischia</taxon>
        <taxon>Theropoda</taxon>
        <taxon>Coelurosauria</taxon>
        <taxon>Aves</taxon>
        <taxon>Neognathae</taxon>
        <taxon>Neoaves</taxon>
        <taxon>Charadriiformes</taxon>
        <taxon>Scolopacidae</taxon>
        <taxon>Limosa</taxon>
    </lineage>
</organism>
<protein>
    <submittedName>
        <fullName evidence="1">Uncharacterized protein</fullName>
    </submittedName>
</protein>
<reference evidence="2" key="1">
    <citation type="submission" date="2017-11" db="EMBL/GenBank/DDBJ databases">
        <authorList>
            <person name="Lima N.C."/>
            <person name="Parody-Merino A.M."/>
            <person name="Battley P.F."/>
            <person name="Fidler A.E."/>
            <person name="Prosdocimi F."/>
        </authorList>
    </citation>
    <scope>NUCLEOTIDE SEQUENCE [LARGE SCALE GENOMIC DNA]</scope>
</reference>
<keyword evidence="2" id="KW-1185">Reference proteome</keyword>
<dbReference type="Proteomes" id="UP000233556">
    <property type="component" value="Unassembled WGS sequence"/>
</dbReference>
<name>A0A2I0UDW2_LIMLA</name>
<reference evidence="2" key="2">
    <citation type="submission" date="2017-12" db="EMBL/GenBank/DDBJ databases">
        <title>Genome sequence of the Bar-tailed Godwit (Limosa lapponica baueri).</title>
        <authorList>
            <person name="Lima N.C.B."/>
            <person name="Parody-Merino A.M."/>
            <person name="Battley P.F."/>
            <person name="Fidler A.E."/>
            <person name="Prosdocimi F."/>
        </authorList>
    </citation>
    <scope>NUCLEOTIDE SEQUENCE [LARGE SCALE GENOMIC DNA]</scope>
</reference>